<dbReference type="PANTHER" id="PTHR10083">
    <property type="entry name" value="KUNITZ-TYPE PROTEASE INHIBITOR-RELATED"/>
    <property type="match status" value="1"/>
</dbReference>
<protein>
    <recommendedName>
        <fullName evidence="10">BPTI/Kunitz inhibitor domain-containing protein</fullName>
    </recommendedName>
</protein>
<dbReference type="SMART" id="SM00131">
    <property type="entry name" value="KU"/>
    <property type="match status" value="1"/>
</dbReference>
<dbReference type="PANTHER" id="PTHR10083:SF376">
    <property type="entry name" value="SERINE PEPTIDASE INHIBITOR, KUNITZ TYPE, 3"/>
    <property type="match status" value="1"/>
</dbReference>
<dbReference type="SMR" id="B3N360"/>
<reference evidence="11 12" key="1">
    <citation type="journal article" date="2007" name="Nature">
        <title>Evolution of genes and genomes on the Drosophila phylogeny.</title>
        <authorList>
            <consortium name="Drosophila 12 Genomes Consortium"/>
            <person name="Clark A.G."/>
            <person name="Eisen M.B."/>
            <person name="Smith D.R."/>
            <person name="Bergman C.M."/>
            <person name="Oliver B."/>
            <person name="Markow T.A."/>
            <person name="Kaufman T.C."/>
            <person name="Kellis M."/>
            <person name="Gelbart W."/>
            <person name="Iyer V.N."/>
            <person name="Pollard D.A."/>
            <person name="Sackton T.B."/>
            <person name="Larracuente A.M."/>
            <person name="Singh N.D."/>
            <person name="Abad J.P."/>
            <person name="Abt D.N."/>
            <person name="Adryan B."/>
            <person name="Aguade M."/>
            <person name="Akashi H."/>
            <person name="Anderson W.W."/>
            <person name="Aquadro C.F."/>
            <person name="Ardell D.H."/>
            <person name="Arguello R."/>
            <person name="Artieri C.G."/>
            <person name="Barbash D.A."/>
            <person name="Barker D."/>
            <person name="Barsanti P."/>
            <person name="Batterham P."/>
            <person name="Batzoglou S."/>
            <person name="Begun D."/>
            <person name="Bhutkar A."/>
            <person name="Blanco E."/>
            <person name="Bosak S.A."/>
            <person name="Bradley R.K."/>
            <person name="Brand A.D."/>
            <person name="Brent M.R."/>
            <person name="Brooks A.N."/>
            <person name="Brown R.H."/>
            <person name="Butlin R.K."/>
            <person name="Caggese C."/>
            <person name="Calvi B.R."/>
            <person name="Bernardo de Carvalho A."/>
            <person name="Caspi A."/>
            <person name="Castrezana S."/>
            <person name="Celniker S.E."/>
            <person name="Chang J.L."/>
            <person name="Chapple C."/>
            <person name="Chatterji S."/>
            <person name="Chinwalla A."/>
            <person name="Civetta A."/>
            <person name="Clifton S.W."/>
            <person name="Comeron J.M."/>
            <person name="Costello J.C."/>
            <person name="Coyne J.A."/>
            <person name="Daub J."/>
            <person name="David R.G."/>
            <person name="Delcher A.L."/>
            <person name="Delehaunty K."/>
            <person name="Do C.B."/>
            <person name="Ebling H."/>
            <person name="Edwards K."/>
            <person name="Eickbush T."/>
            <person name="Evans J.D."/>
            <person name="Filipski A."/>
            <person name="Findeiss S."/>
            <person name="Freyhult E."/>
            <person name="Fulton L."/>
            <person name="Fulton R."/>
            <person name="Garcia A.C."/>
            <person name="Gardiner A."/>
            <person name="Garfield D.A."/>
            <person name="Garvin B.E."/>
            <person name="Gibson G."/>
            <person name="Gilbert D."/>
            <person name="Gnerre S."/>
            <person name="Godfrey J."/>
            <person name="Good R."/>
            <person name="Gotea V."/>
            <person name="Gravely B."/>
            <person name="Greenberg A.J."/>
            <person name="Griffiths-Jones S."/>
            <person name="Gross S."/>
            <person name="Guigo R."/>
            <person name="Gustafson E.A."/>
            <person name="Haerty W."/>
            <person name="Hahn M.W."/>
            <person name="Halligan D.L."/>
            <person name="Halpern A.L."/>
            <person name="Halter G.M."/>
            <person name="Han M.V."/>
            <person name="Heger A."/>
            <person name="Hillier L."/>
            <person name="Hinrichs A.S."/>
            <person name="Holmes I."/>
            <person name="Hoskins R.A."/>
            <person name="Hubisz M.J."/>
            <person name="Hultmark D."/>
            <person name="Huntley M.A."/>
            <person name="Jaffe D.B."/>
            <person name="Jagadeeshan S."/>
            <person name="Jeck W.R."/>
            <person name="Johnson J."/>
            <person name="Jones C.D."/>
            <person name="Jordan W.C."/>
            <person name="Karpen G.H."/>
            <person name="Kataoka E."/>
            <person name="Keightley P.D."/>
            <person name="Kheradpour P."/>
            <person name="Kirkness E.F."/>
            <person name="Koerich L.B."/>
            <person name="Kristiansen K."/>
            <person name="Kudrna D."/>
            <person name="Kulathinal R.J."/>
            <person name="Kumar S."/>
            <person name="Kwok R."/>
            <person name="Lander E."/>
            <person name="Langley C.H."/>
            <person name="Lapoint R."/>
            <person name="Lazzaro B.P."/>
            <person name="Lee S.J."/>
            <person name="Levesque L."/>
            <person name="Li R."/>
            <person name="Lin C.F."/>
            <person name="Lin M.F."/>
            <person name="Lindblad-Toh K."/>
            <person name="Llopart A."/>
            <person name="Long M."/>
            <person name="Low L."/>
            <person name="Lozovsky E."/>
            <person name="Lu J."/>
            <person name="Luo M."/>
            <person name="Machado C.A."/>
            <person name="Makalowski W."/>
            <person name="Marzo M."/>
            <person name="Matsuda M."/>
            <person name="Matzkin L."/>
            <person name="McAllister B."/>
            <person name="McBride C.S."/>
            <person name="McKernan B."/>
            <person name="McKernan K."/>
            <person name="Mendez-Lago M."/>
            <person name="Minx P."/>
            <person name="Mollenhauer M.U."/>
            <person name="Montooth K."/>
            <person name="Mount S.M."/>
            <person name="Mu X."/>
            <person name="Myers E."/>
            <person name="Negre B."/>
            <person name="Newfeld S."/>
            <person name="Nielsen R."/>
            <person name="Noor M.A."/>
            <person name="O'Grady P."/>
            <person name="Pachter L."/>
            <person name="Papaceit M."/>
            <person name="Parisi M.J."/>
            <person name="Parisi M."/>
            <person name="Parts L."/>
            <person name="Pedersen J.S."/>
            <person name="Pesole G."/>
            <person name="Phillippy A.M."/>
            <person name="Ponting C.P."/>
            <person name="Pop M."/>
            <person name="Porcelli D."/>
            <person name="Powell J.R."/>
            <person name="Prohaska S."/>
            <person name="Pruitt K."/>
            <person name="Puig M."/>
            <person name="Quesneville H."/>
            <person name="Ram K.R."/>
            <person name="Rand D."/>
            <person name="Rasmussen M.D."/>
            <person name="Reed L.K."/>
            <person name="Reenan R."/>
            <person name="Reily A."/>
            <person name="Remington K.A."/>
            <person name="Rieger T.T."/>
            <person name="Ritchie M.G."/>
            <person name="Robin C."/>
            <person name="Rogers Y.H."/>
            <person name="Rohde C."/>
            <person name="Rozas J."/>
            <person name="Rubenfield M.J."/>
            <person name="Ruiz A."/>
            <person name="Russo S."/>
            <person name="Salzberg S.L."/>
            <person name="Sanchez-Gracia A."/>
            <person name="Saranga D.J."/>
            <person name="Sato H."/>
            <person name="Schaeffer S.W."/>
            <person name="Schatz M.C."/>
            <person name="Schlenke T."/>
            <person name="Schwartz R."/>
            <person name="Segarra C."/>
            <person name="Singh R.S."/>
            <person name="Sirot L."/>
            <person name="Sirota M."/>
            <person name="Sisneros N.B."/>
            <person name="Smith C.D."/>
            <person name="Smith T.F."/>
            <person name="Spieth J."/>
            <person name="Stage D.E."/>
            <person name="Stark A."/>
            <person name="Stephan W."/>
            <person name="Strausberg R.L."/>
            <person name="Strempel S."/>
            <person name="Sturgill D."/>
            <person name="Sutton G."/>
            <person name="Sutton G.G."/>
            <person name="Tao W."/>
            <person name="Teichmann S."/>
            <person name="Tobari Y.N."/>
            <person name="Tomimura Y."/>
            <person name="Tsolas J.M."/>
            <person name="Valente V.L."/>
            <person name="Venter E."/>
            <person name="Venter J.C."/>
            <person name="Vicario S."/>
            <person name="Vieira F.G."/>
            <person name="Vilella A.J."/>
            <person name="Villasante A."/>
            <person name="Walenz B."/>
            <person name="Wang J."/>
            <person name="Wasserman M."/>
            <person name="Watts T."/>
            <person name="Wilson D."/>
            <person name="Wilson R.K."/>
            <person name="Wing R.A."/>
            <person name="Wolfner M.F."/>
            <person name="Wong A."/>
            <person name="Wong G.K."/>
            <person name="Wu C.I."/>
            <person name="Wu G."/>
            <person name="Yamamoto D."/>
            <person name="Yang H.P."/>
            <person name="Yang S.P."/>
            <person name="Yorke J.A."/>
            <person name="Yoshida K."/>
            <person name="Zdobnov E."/>
            <person name="Zhang P."/>
            <person name="Zhang Y."/>
            <person name="Zimin A.V."/>
            <person name="Baldwin J."/>
            <person name="Abdouelleil A."/>
            <person name="Abdulkadir J."/>
            <person name="Abebe A."/>
            <person name="Abera B."/>
            <person name="Abreu J."/>
            <person name="Acer S.C."/>
            <person name="Aftuck L."/>
            <person name="Alexander A."/>
            <person name="An P."/>
            <person name="Anderson E."/>
            <person name="Anderson S."/>
            <person name="Arachi H."/>
            <person name="Azer M."/>
            <person name="Bachantsang P."/>
            <person name="Barry A."/>
            <person name="Bayul T."/>
            <person name="Berlin A."/>
            <person name="Bessette D."/>
            <person name="Bloom T."/>
            <person name="Blye J."/>
            <person name="Boguslavskiy L."/>
            <person name="Bonnet C."/>
            <person name="Boukhgalter B."/>
            <person name="Bourzgui I."/>
            <person name="Brown A."/>
            <person name="Cahill P."/>
            <person name="Channer S."/>
            <person name="Cheshatsang Y."/>
            <person name="Chuda L."/>
            <person name="Citroen M."/>
            <person name="Collymore A."/>
            <person name="Cooke P."/>
            <person name="Costello M."/>
            <person name="D'Aco K."/>
            <person name="Daza R."/>
            <person name="De Haan G."/>
            <person name="DeGray S."/>
            <person name="DeMaso C."/>
            <person name="Dhargay N."/>
            <person name="Dooley K."/>
            <person name="Dooley E."/>
            <person name="Doricent M."/>
            <person name="Dorje P."/>
            <person name="Dorjee K."/>
            <person name="Dupes A."/>
            <person name="Elong R."/>
            <person name="Falk J."/>
            <person name="Farina A."/>
            <person name="Faro S."/>
            <person name="Ferguson D."/>
            <person name="Fisher S."/>
            <person name="Foley C.D."/>
            <person name="Franke A."/>
            <person name="Friedrich D."/>
            <person name="Gadbois L."/>
            <person name="Gearin G."/>
            <person name="Gearin C.R."/>
            <person name="Giannoukos G."/>
            <person name="Goode T."/>
            <person name="Graham J."/>
            <person name="Grandbois E."/>
            <person name="Grewal S."/>
            <person name="Gyaltsen K."/>
            <person name="Hafez N."/>
            <person name="Hagos B."/>
            <person name="Hall J."/>
            <person name="Henson C."/>
            <person name="Hollinger A."/>
            <person name="Honan T."/>
            <person name="Huard M.D."/>
            <person name="Hughes L."/>
            <person name="Hurhula B."/>
            <person name="Husby M.E."/>
            <person name="Kamat A."/>
            <person name="Kanga B."/>
            <person name="Kashin S."/>
            <person name="Khazanovich D."/>
            <person name="Kisner P."/>
            <person name="Lance K."/>
            <person name="Lara M."/>
            <person name="Lee W."/>
            <person name="Lennon N."/>
            <person name="Letendre F."/>
            <person name="LeVine R."/>
            <person name="Lipovsky A."/>
            <person name="Liu X."/>
            <person name="Liu J."/>
            <person name="Liu S."/>
            <person name="Lokyitsang T."/>
            <person name="Lokyitsang Y."/>
            <person name="Lubonja R."/>
            <person name="Lui A."/>
            <person name="MacDonald P."/>
            <person name="Magnisalis V."/>
            <person name="Maru K."/>
            <person name="Matthews C."/>
            <person name="McCusker W."/>
            <person name="McDonough S."/>
            <person name="Mehta T."/>
            <person name="Meldrim J."/>
            <person name="Meneus L."/>
            <person name="Mihai O."/>
            <person name="Mihalev A."/>
            <person name="Mihova T."/>
            <person name="Mittelman R."/>
            <person name="Mlenga V."/>
            <person name="Montmayeur A."/>
            <person name="Mulrain L."/>
            <person name="Navidi A."/>
            <person name="Naylor J."/>
            <person name="Negash T."/>
            <person name="Nguyen T."/>
            <person name="Nguyen N."/>
            <person name="Nicol R."/>
            <person name="Norbu C."/>
            <person name="Norbu N."/>
            <person name="Novod N."/>
            <person name="O'Neill B."/>
            <person name="Osman S."/>
            <person name="Markiewicz E."/>
            <person name="Oyono O.L."/>
            <person name="Patti C."/>
            <person name="Phunkhang P."/>
            <person name="Pierre F."/>
            <person name="Priest M."/>
            <person name="Raghuraman S."/>
            <person name="Rege F."/>
            <person name="Reyes R."/>
            <person name="Rise C."/>
            <person name="Rogov P."/>
            <person name="Ross K."/>
            <person name="Ryan E."/>
            <person name="Settipalli S."/>
            <person name="Shea T."/>
            <person name="Sherpa N."/>
            <person name="Shi L."/>
            <person name="Shih D."/>
            <person name="Sparrow T."/>
            <person name="Spaulding J."/>
            <person name="Stalker J."/>
            <person name="Stange-Thomann N."/>
            <person name="Stavropoulos S."/>
            <person name="Stone C."/>
            <person name="Strader C."/>
            <person name="Tesfaye S."/>
            <person name="Thomson T."/>
            <person name="Thoulutsang Y."/>
            <person name="Thoulutsang D."/>
            <person name="Topham K."/>
            <person name="Topping I."/>
            <person name="Tsamla T."/>
            <person name="Vassiliev H."/>
            <person name="Vo A."/>
            <person name="Wangchuk T."/>
            <person name="Wangdi T."/>
            <person name="Weiand M."/>
            <person name="Wilkinson J."/>
            <person name="Wilson A."/>
            <person name="Yadav S."/>
            <person name="Young G."/>
            <person name="Yu Q."/>
            <person name="Zembek L."/>
            <person name="Zhong D."/>
            <person name="Zimmer A."/>
            <person name="Zwirko Z."/>
            <person name="Jaffe D.B."/>
            <person name="Alvarez P."/>
            <person name="Brockman W."/>
            <person name="Butler J."/>
            <person name="Chin C."/>
            <person name="Gnerre S."/>
            <person name="Grabherr M."/>
            <person name="Kleber M."/>
            <person name="Mauceli E."/>
            <person name="MacCallum I."/>
        </authorList>
    </citation>
    <scope>NUCLEOTIDE SEQUENCE [LARGE SCALE GENOMIC DNA]</scope>
    <source>
        <strain evidence="11 12">TSC#14021-0224.01</strain>
    </source>
</reference>
<dbReference type="GO" id="GO:0005615">
    <property type="term" value="C:extracellular space"/>
    <property type="evidence" value="ECO:0007669"/>
    <property type="project" value="TreeGrafter"/>
</dbReference>
<dbReference type="InterPro" id="IPR036880">
    <property type="entry name" value="Kunitz_BPTI_sf"/>
</dbReference>
<evidence type="ECO:0000256" key="9">
    <source>
        <dbReference type="SAM" id="SignalP"/>
    </source>
</evidence>
<proteinExistence type="predicted"/>
<evidence type="ECO:0000256" key="7">
    <source>
        <dbReference type="ARBA" id="ARBA00023240"/>
    </source>
</evidence>
<keyword evidence="5" id="KW-0722">Serine protease inhibitor</keyword>
<keyword evidence="9" id="KW-0732">Signal</keyword>
<evidence type="ECO:0000313" key="11">
    <source>
        <dbReference type="EMBL" id="EDV57659.2"/>
    </source>
</evidence>
<keyword evidence="12" id="KW-1185">Reference proteome</keyword>
<dbReference type="SUPFAM" id="SSF57362">
    <property type="entry name" value="BPTI-like"/>
    <property type="match status" value="1"/>
</dbReference>
<dbReference type="GO" id="GO:0090729">
    <property type="term" value="F:toxin activity"/>
    <property type="evidence" value="ECO:0007669"/>
    <property type="project" value="UniProtKB-KW"/>
</dbReference>
<evidence type="ECO:0000256" key="1">
    <source>
        <dbReference type="ARBA" id="ARBA00004613"/>
    </source>
</evidence>
<dbReference type="PROSITE" id="PS00280">
    <property type="entry name" value="BPTI_KUNITZ_1"/>
    <property type="match status" value="1"/>
</dbReference>
<accession>B3N360</accession>
<keyword evidence="6" id="KW-1015">Disulfide bond</keyword>
<keyword evidence="8" id="KW-1203">Blood coagulation cascade inhibiting toxin</keyword>
<dbReference type="HOGENOM" id="CLU_164133_0_2_1"/>
<dbReference type="InterPro" id="IPR002223">
    <property type="entry name" value="Kunitz_BPTI"/>
</dbReference>
<comment type="subcellular location">
    <subcellularLocation>
        <location evidence="1">Secreted</location>
    </subcellularLocation>
</comment>
<keyword evidence="7" id="KW-1199">Hemostasis impairing toxin</keyword>
<evidence type="ECO:0000256" key="5">
    <source>
        <dbReference type="ARBA" id="ARBA00022900"/>
    </source>
</evidence>
<evidence type="ECO:0000259" key="10">
    <source>
        <dbReference type="PROSITE" id="PS50279"/>
    </source>
</evidence>
<dbReference type="PROSITE" id="PS50279">
    <property type="entry name" value="BPTI_KUNITZ_2"/>
    <property type="match status" value="1"/>
</dbReference>
<evidence type="ECO:0000256" key="8">
    <source>
        <dbReference type="ARBA" id="ARBA00034146"/>
    </source>
</evidence>
<evidence type="ECO:0000256" key="2">
    <source>
        <dbReference type="ARBA" id="ARBA00022525"/>
    </source>
</evidence>
<dbReference type="FunFam" id="4.10.410.10:FF:000020">
    <property type="entry name" value="Collagen, type VI, alpha 3"/>
    <property type="match status" value="1"/>
</dbReference>
<dbReference type="PRINTS" id="PR00759">
    <property type="entry name" value="BASICPTASE"/>
</dbReference>
<dbReference type="InterPro" id="IPR050098">
    <property type="entry name" value="TFPI/VKTCI-like"/>
</dbReference>
<reference evidence="11 12" key="2">
    <citation type="journal article" date="2008" name="Bioinformatics">
        <title>Assembly reconciliation.</title>
        <authorList>
            <person name="Zimin A.V."/>
            <person name="Smith D.R."/>
            <person name="Sutton G."/>
            <person name="Yorke J.A."/>
        </authorList>
    </citation>
    <scope>NUCLEOTIDE SEQUENCE [LARGE SCALE GENOMIC DNA]</scope>
    <source>
        <strain evidence="11 12">TSC#14021-0224.01</strain>
    </source>
</reference>
<dbReference type="OrthoDB" id="4473401at2759"/>
<dbReference type="Pfam" id="PF00014">
    <property type="entry name" value="Kunitz_BPTI"/>
    <property type="match status" value="1"/>
</dbReference>
<keyword evidence="3" id="KW-0800">Toxin</keyword>
<name>B3N360_DROER</name>
<organism evidence="11 12">
    <name type="scientific">Drosophila erecta</name>
    <name type="common">Fruit fly</name>
    <dbReference type="NCBI Taxonomy" id="7220"/>
    <lineage>
        <taxon>Eukaryota</taxon>
        <taxon>Metazoa</taxon>
        <taxon>Ecdysozoa</taxon>
        <taxon>Arthropoda</taxon>
        <taxon>Hexapoda</taxon>
        <taxon>Insecta</taxon>
        <taxon>Pterygota</taxon>
        <taxon>Neoptera</taxon>
        <taxon>Endopterygota</taxon>
        <taxon>Diptera</taxon>
        <taxon>Brachycera</taxon>
        <taxon>Muscomorpha</taxon>
        <taxon>Ephydroidea</taxon>
        <taxon>Drosophilidae</taxon>
        <taxon>Drosophila</taxon>
        <taxon>Sophophora</taxon>
    </lineage>
</organism>
<evidence type="ECO:0000256" key="3">
    <source>
        <dbReference type="ARBA" id="ARBA00022656"/>
    </source>
</evidence>
<dbReference type="Gene3D" id="4.10.410.10">
    <property type="entry name" value="Pancreatic trypsin inhibitor Kunitz domain"/>
    <property type="match status" value="1"/>
</dbReference>
<dbReference type="InterPro" id="IPR020901">
    <property type="entry name" value="Prtase_inh_Kunz-CS"/>
</dbReference>
<evidence type="ECO:0000313" key="12">
    <source>
        <dbReference type="Proteomes" id="UP000008711"/>
    </source>
</evidence>
<sequence length="84" mass="9221">MKLFISVLVLIAFATSAFALKNEICGLSHSRDGDVDLNVVCKAYIPSWSYDSNNKQCVEFIYGGCGGNANRFGTKESCEEKCLE</sequence>
<gene>
    <name evidence="11" type="primary">Dere\GG16686</name>
    <name evidence="11" type="synonym">dere_GLEANR_16830</name>
    <name evidence="11" type="synonym">GG16686</name>
    <name evidence="11" type="ORF">Dere_GG16686</name>
</gene>
<feature type="chain" id="PRO_5002794231" description="BPTI/Kunitz inhibitor domain-containing protein" evidence="9">
    <location>
        <begin position="20"/>
        <end position="84"/>
    </location>
</feature>
<feature type="domain" description="BPTI/Kunitz inhibitor" evidence="10">
    <location>
        <begin position="25"/>
        <end position="82"/>
    </location>
</feature>
<dbReference type="KEGG" id="der:6541720"/>
<dbReference type="EMBL" id="CH954177">
    <property type="protein sequence ID" value="EDV57659.2"/>
    <property type="molecule type" value="Genomic_DNA"/>
</dbReference>
<evidence type="ECO:0000256" key="6">
    <source>
        <dbReference type="ARBA" id="ARBA00023157"/>
    </source>
</evidence>
<keyword evidence="2" id="KW-0964">Secreted</keyword>
<dbReference type="AlphaFoldDB" id="B3N360"/>
<evidence type="ECO:0000256" key="4">
    <source>
        <dbReference type="ARBA" id="ARBA00022690"/>
    </source>
</evidence>
<feature type="signal peptide" evidence="9">
    <location>
        <begin position="1"/>
        <end position="19"/>
    </location>
</feature>
<keyword evidence="4" id="KW-0646">Protease inhibitor</keyword>
<dbReference type="Proteomes" id="UP000008711">
    <property type="component" value="Unassembled WGS sequence"/>
</dbReference>
<dbReference type="GO" id="GO:0004867">
    <property type="term" value="F:serine-type endopeptidase inhibitor activity"/>
    <property type="evidence" value="ECO:0007669"/>
    <property type="project" value="UniProtKB-KW"/>
</dbReference>